<feature type="compositionally biased region" description="Basic and acidic residues" evidence="1">
    <location>
        <begin position="682"/>
        <end position="692"/>
    </location>
</feature>
<feature type="compositionally biased region" description="Polar residues" evidence="1">
    <location>
        <begin position="424"/>
        <end position="438"/>
    </location>
</feature>
<feature type="compositionally biased region" description="Polar residues" evidence="1">
    <location>
        <begin position="593"/>
        <end position="614"/>
    </location>
</feature>
<dbReference type="SUPFAM" id="SSF48452">
    <property type="entry name" value="TPR-like"/>
    <property type="match status" value="1"/>
</dbReference>
<feature type="compositionally biased region" description="Polar residues" evidence="1">
    <location>
        <begin position="650"/>
        <end position="661"/>
    </location>
</feature>
<evidence type="ECO:0000313" key="2">
    <source>
        <dbReference type="EMBL" id="CCC91611.1"/>
    </source>
</evidence>
<feature type="compositionally biased region" description="Low complexity" evidence="1">
    <location>
        <begin position="553"/>
        <end position="564"/>
    </location>
</feature>
<reference evidence="2" key="1">
    <citation type="journal article" date="2012" name="Proc. Natl. Acad. Sci. U.S.A.">
        <title>Antigenic diversity is generated by distinct evolutionary mechanisms in African trypanosome species.</title>
        <authorList>
            <person name="Jackson A.P."/>
            <person name="Berry A."/>
            <person name="Aslett M."/>
            <person name="Allison H.C."/>
            <person name="Burton P."/>
            <person name="Vavrova-Anderson J."/>
            <person name="Brown R."/>
            <person name="Browne H."/>
            <person name="Corton N."/>
            <person name="Hauser H."/>
            <person name="Gamble J."/>
            <person name="Gilderthorp R."/>
            <person name="Marcello L."/>
            <person name="McQuillan J."/>
            <person name="Otto T.D."/>
            <person name="Quail M.A."/>
            <person name="Sanders M.J."/>
            <person name="van Tonder A."/>
            <person name="Ginger M.L."/>
            <person name="Field M.C."/>
            <person name="Barry J.D."/>
            <person name="Hertz-Fowler C."/>
            <person name="Berriman M."/>
        </authorList>
    </citation>
    <scope>NUCLEOTIDE SEQUENCE</scope>
    <source>
        <strain evidence="2">IL3000</strain>
    </source>
</reference>
<dbReference type="EMBL" id="HE575320">
    <property type="protein sequence ID" value="CCC91611.1"/>
    <property type="molecule type" value="Genomic_DNA"/>
</dbReference>
<gene>
    <name evidence="2" type="ORF">TCIL3000_7_4250</name>
</gene>
<dbReference type="InterPro" id="IPR011990">
    <property type="entry name" value="TPR-like_helical_dom_sf"/>
</dbReference>
<dbReference type="Gene3D" id="1.25.40.10">
    <property type="entry name" value="Tetratricopeptide repeat domain"/>
    <property type="match status" value="1"/>
</dbReference>
<accession>G0UQF0</accession>
<feature type="region of interest" description="Disordered" evidence="1">
    <location>
        <begin position="722"/>
        <end position="759"/>
    </location>
</feature>
<dbReference type="VEuPathDB" id="TriTrypDB:TcIL3000_7_4250"/>
<sequence>MQEAHMQGAAQYPEPTSGQQPADAVEKQSDANEAIIIQEMLAMNTLAMQRCDAEALTEASSILTDAYMKLHNGTAVGASKGLDAIRATTLNNLGVVECHRGHHRQALSRFEAARQLEEAWNEASPSVALNSCAAYNALGMYDKATAAAMETISMLRRLFTQEASALYPTNTPAPLSLGDGMSIARSENAALWGAAWHNLAVAQINTAKSSTNLSEYTNAAALFHNAMRATQELLGYNHPMTKNVTETYRAVRSALRTHGVYKQHHTLFTAPSRPVDPRDEADDVEQYLKHCGIKSKRRALQKYHQDLTITFCGNVTNGVKLTERLDPKPYPNARDVVFRGGGTKDTSRMLRIMPMGSTIEKACQLYGNPHPLLFSLPPSYLTDECRDPKSSRRHDLANCFSKAAMRPPRLESPRRPRPPKRQKVLSSEKQSQPYLQRYTPRQIQPRYVQHGNTVNYLPTIPTSTREHVNTFPSDVPSYERINNVHEQPMPQQRAPVVSASQWWSPFDQGEPSMSSGGPVQCVPDVPQEVPGARPWGIAVPPRAPVEPPRNSVEPPRSSAEPSRSSAERSRSSAEPSQSAHQSVKKVAPHYYHQQPSARGQASNDGHSSAPQDVDSNFRMASMRSEPKTRRMEAEHGPSAAALSFTPAVEGSNTTRKASSQGALPPLRKASFQNRATVASGGKHTDDRGRPGETRCALPEKQPPVRDARREYEQMRYILLAEPPTEQRRKSVGMSRRSSVQKALPTPDDRPDTGLPTPGVEECTTEMKPHRLFDAMWVAATSPREEVPTRVVGKPSYFVSSVIDVRKDQVILPEEVVQMIVDSSNSSGSELEMGHSMTMAPQRC</sequence>
<feature type="region of interest" description="Disordered" evidence="1">
    <location>
        <begin position="1"/>
        <end position="28"/>
    </location>
</feature>
<name>G0UQF0_TRYCI</name>
<feature type="region of interest" description="Disordered" evidence="1">
    <location>
        <begin position="400"/>
        <end position="438"/>
    </location>
</feature>
<evidence type="ECO:0000256" key="1">
    <source>
        <dbReference type="SAM" id="MobiDB-lite"/>
    </source>
</evidence>
<feature type="region of interest" description="Disordered" evidence="1">
    <location>
        <begin position="527"/>
        <end position="702"/>
    </location>
</feature>
<dbReference type="AlphaFoldDB" id="G0UQF0"/>
<feature type="compositionally biased region" description="Basic and acidic residues" evidence="1">
    <location>
        <begin position="624"/>
        <end position="635"/>
    </location>
</feature>
<organism evidence="2">
    <name type="scientific">Trypanosoma congolense (strain IL3000)</name>
    <dbReference type="NCBI Taxonomy" id="1068625"/>
    <lineage>
        <taxon>Eukaryota</taxon>
        <taxon>Discoba</taxon>
        <taxon>Euglenozoa</taxon>
        <taxon>Kinetoplastea</taxon>
        <taxon>Metakinetoplastina</taxon>
        <taxon>Trypanosomatida</taxon>
        <taxon>Trypanosomatidae</taxon>
        <taxon>Trypanosoma</taxon>
        <taxon>Nannomonas</taxon>
    </lineage>
</organism>
<proteinExistence type="predicted"/>
<protein>
    <submittedName>
        <fullName evidence="2">Uncharacterized protein</fullName>
    </submittedName>
</protein>